<feature type="transmembrane region" description="Helical" evidence="1">
    <location>
        <begin position="208"/>
        <end position="237"/>
    </location>
</feature>
<feature type="transmembrane region" description="Helical" evidence="1">
    <location>
        <begin position="111"/>
        <end position="129"/>
    </location>
</feature>
<reference evidence="2 3" key="1">
    <citation type="submission" date="2016-05" db="EMBL/GenBank/DDBJ databases">
        <title>Complete Genome and Methylome Analysis of Psychrotrophic Bacterial Isolates from Antarctic Lake Untersee.</title>
        <authorList>
            <person name="Fomenkov A."/>
            <person name="Akimov V.N."/>
            <person name="Vasilyeva L.V."/>
            <person name="Andersen D."/>
            <person name="Vincze T."/>
            <person name="Roberts R.J."/>
        </authorList>
    </citation>
    <scope>NUCLEOTIDE SEQUENCE [LARGE SCALE GENOMIC DNA]</scope>
    <source>
        <strain evidence="2 3">U14-5</strain>
    </source>
</reference>
<dbReference type="STRING" id="257708.RGI145_14760"/>
<dbReference type="RefSeq" id="WP_075798957.1">
    <property type="nucleotide sequence ID" value="NZ_CP015583.1"/>
</dbReference>
<feature type="transmembrane region" description="Helical" evidence="1">
    <location>
        <begin position="38"/>
        <end position="60"/>
    </location>
</feature>
<organism evidence="2 3">
    <name type="scientific">Roseomonas gilardii</name>
    <dbReference type="NCBI Taxonomy" id="257708"/>
    <lineage>
        <taxon>Bacteria</taxon>
        <taxon>Pseudomonadati</taxon>
        <taxon>Pseudomonadota</taxon>
        <taxon>Alphaproteobacteria</taxon>
        <taxon>Acetobacterales</taxon>
        <taxon>Roseomonadaceae</taxon>
        <taxon>Roseomonas</taxon>
    </lineage>
</organism>
<feature type="transmembrane region" description="Helical" evidence="1">
    <location>
        <begin position="257"/>
        <end position="280"/>
    </location>
</feature>
<dbReference type="EMBL" id="CP015583">
    <property type="protein sequence ID" value="APT58181.1"/>
    <property type="molecule type" value="Genomic_DNA"/>
</dbReference>
<keyword evidence="1" id="KW-0812">Transmembrane</keyword>
<evidence type="ECO:0000313" key="3">
    <source>
        <dbReference type="Proteomes" id="UP000185494"/>
    </source>
</evidence>
<dbReference type="PROSITE" id="PS51257">
    <property type="entry name" value="PROKAR_LIPOPROTEIN"/>
    <property type="match status" value="1"/>
</dbReference>
<protein>
    <recommendedName>
        <fullName evidence="4">DUF2232 domain-containing protein</fullName>
    </recommendedName>
</protein>
<evidence type="ECO:0000313" key="2">
    <source>
        <dbReference type="EMBL" id="APT58181.1"/>
    </source>
</evidence>
<sequence length="290" mass="29759">MRPTAGVLNDPRILAGGAAGFACAAACLWAFRGLPLGSLLLWASSLPLFLVGLSLGQFAAGLGATLGALALFLVVGFHGAVVFLLVAALPALTILAAALRRPDRLDLSLPLALLGIWPAITGVASLLVTGEVLEQAIADQIKPVLQEAALTADDATIAALVRLGIAGASAALALPLMLCGIGAQAWLSRRRLALRPAPAWSSARLPAWYPVLPVAALAAAWFSPGLMASVVAVTLLTPLFLQGLAAVHTRARGPVLVLFYLVLVLFSVPAAALVVGLGLFEQFGRKPPQS</sequence>
<feature type="transmembrane region" description="Helical" evidence="1">
    <location>
        <begin position="66"/>
        <end position="99"/>
    </location>
</feature>
<gene>
    <name evidence="2" type="ORF">RGI145_14760</name>
</gene>
<evidence type="ECO:0000256" key="1">
    <source>
        <dbReference type="SAM" id="Phobius"/>
    </source>
</evidence>
<accession>A0A1L7AHH3</accession>
<dbReference type="AlphaFoldDB" id="A0A1L7AHH3"/>
<dbReference type="KEGG" id="rgi:RGI145_14760"/>
<feature type="transmembrane region" description="Helical" evidence="1">
    <location>
        <begin position="163"/>
        <end position="187"/>
    </location>
</feature>
<keyword evidence="1" id="KW-1133">Transmembrane helix</keyword>
<keyword evidence="1" id="KW-0472">Membrane</keyword>
<feature type="transmembrane region" description="Helical" evidence="1">
    <location>
        <begin position="12"/>
        <end position="31"/>
    </location>
</feature>
<dbReference type="Proteomes" id="UP000185494">
    <property type="component" value="Chromosome 1"/>
</dbReference>
<evidence type="ECO:0008006" key="4">
    <source>
        <dbReference type="Google" id="ProtNLM"/>
    </source>
</evidence>
<name>A0A1L7AHH3_9PROT</name>
<proteinExistence type="predicted"/>